<dbReference type="Proteomes" id="UP001065613">
    <property type="component" value="Chromosome"/>
</dbReference>
<dbReference type="AlphaFoldDB" id="A0A977PWX1"/>
<accession>A0A977PWX1</accession>
<sequence length="109" mass="12516">MLLVPTTFSVPLKTDANGVIRVNQTRITLDTVVTAFLEEATAEEIREQYSSLELADIYAVLSYYLQHQTEVNAYLLERQNLANFIQQEAEKQFNPVGIRDRLLARRTQV</sequence>
<dbReference type="Gene3D" id="1.10.10.10">
    <property type="entry name" value="Winged helix-like DNA-binding domain superfamily/Winged helix DNA-binding domain"/>
    <property type="match status" value="1"/>
</dbReference>
<protein>
    <submittedName>
        <fullName evidence="1">DUF433 domain-containing protein</fullName>
    </submittedName>
</protein>
<dbReference type="EMBL" id="CP073041">
    <property type="protein sequence ID" value="UXE62516.1"/>
    <property type="molecule type" value="Genomic_DNA"/>
</dbReference>
<dbReference type="InterPro" id="IPR009057">
    <property type="entry name" value="Homeodomain-like_sf"/>
</dbReference>
<dbReference type="InterPro" id="IPR036388">
    <property type="entry name" value="WH-like_DNA-bd_sf"/>
</dbReference>
<dbReference type="InterPro" id="IPR007367">
    <property type="entry name" value="DUF433"/>
</dbReference>
<evidence type="ECO:0000313" key="1">
    <source>
        <dbReference type="EMBL" id="UXE62516.1"/>
    </source>
</evidence>
<reference evidence="1" key="1">
    <citation type="submission" date="2021-04" db="EMBL/GenBank/DDBJ databases">
        <title>Genome sequence of Woronichinia naegeliana from Washington state freshwater lake bloom.</title>
        <authorList>
            <person name="Dreher T.W."/>
        </authorList>
    </citation>
    <scope>NUCLEOTIDE SEQUENCE</scope>
    <source>
        <strain evidence="1">WA131</strain>
    </source>
</reference>
<proteinExistence type="predicted"/>
<name>A0A977PWX1_9CYAN</name>
<organism evidence="1">
    <name type="scientific">Woronichinia naegeliana WA131</name>
    <dbReference type="NCBI Taxonomy" id="2824559"/>
    <lineage>
        <taxon>Bacteria</taxon>
        <taxon>Bacillati</taxon>
        <taxon>Cyanobacteriota</taxon>
        <taxon>Cyanophyceae</taxon>
        <taxon>Synechococcales</taxon>
        <taxon>Coelosphaeriaceae</taxon>
        <taxon>Woronichinia</taxon>
    </lineage>
</organism>
<dbReference type="SUPFAM" id="SSF46689">
    <property type="entry name" value="Homeodomain-like"/>
    <property type="match status" value="1"/>
</dbReference>
<dbReference type="Pfam" id="PF04255">
    <property type="entry name" value="DUF433"/>
    <property type="match status" value="1"/>
</dbReference>
<dbReference type="KEGG" id="wna:KA717_07080"/>
<gene>
    <name evidence="1" type="ORF">KA717_07080</name>
</gene>